<reference evidence="1 2" key="1">
    <citation type="submission" date="2014-06" db="EMBL/GenBank/DDBJ databases">
        <title>Genome evolution of avian class.</title>
        <authorList>
            <person name="Zhang G."/>
            <person name="Li C."/>
        </authorList>
    </citation>
    <scope>NUCLEOTIDE SEQUENCE [LARGE SCALE GENOMIC DNA]</scope>
    <source>
        <strain evidence="1">BGI_N309</strain>
    </source>
</reference>
<dbReference type="AlphaFoldDB" id="A0A099ZP06"/>
<sequence length="49" mass="5124">SVPGGDPFLLGNEAPVGRRLVPCQPVEVIHRVPVVAAPVQRGGLEVLLD</sequence>
<feature type="non-terminal residue" evidence="1">
    <location>
        <position position="49"/>
    </location>
</feature>
<name>A0A099ZP06_TINGU</name>
<accession>A0A099ZP06</accession>
<evidence type="ECO:0000313" key="2">
    <source>
        <dbReference type="Proteomes" id="UP000053641"/>
    </source>
</evidence>
<protein>
    <submittedName>
        <fullName evidence="1">Uncharacterized protein</fullName>
    </submittedName>
</protein>
<organism evidence="1 2">
    <name type="scientific">Tinamus guttatus</name>
    <name type="common">White-throated tinamou</name>
    <dbReference type="NCBI Taxonomy" id="94827"/>
    <lineage>
        <taxon>Eukaryota</taxon>
        <taxon>Metazoa</taxon>
        <taxon>Chordata</taxon>
        <taxon>Craniata</taxon>
        <taxon>Vertebrata</taxon>
        <taxon>Euteleostomi</taxon>
        <taxon>Archelosauria</taxon>
        <taxon>Archosauria</taxon>
        <taxon>Dinosauria</taxon>
        <taxon>Saurischia</taxon>
        <taxon>Theropoda</taxon>
        <taxon>Coelurosauria</taxon>
        <taxon>Aves</taxon>
        <taxon>Palaeognathae</taxon>
        <taxon>Tinamiformes</taxon>
        <taxon>Tinamidae</taxon>
        <taxon>Tinamus</taxon>
    </lineage>
</organism>
<keyword evidence="2" id="KW-1185">Reference proteome</keyword>
<feature type="non-terminal residue" evidence="1">
    <location>
        <position position="1"/>
    </location>
</feature>
<gene>
    <name evidence="1" type="ORF">N309_02947</name>
</gene>
<dbReference type="EMBL" id="KL896593">
    <property type="protein sequence ID" value="KGL83566.1"/>
    <property type="molecule type" value="Genomic_DNA"/>
</dbReference>
<dbReference type="Proteomes" id="UP000053641">
    <property type="component" value="Unassembled WGS sequence"/>
</dbReference>
<proteinExistence type="predicted"/>
<evidence type="ECO:0000313" key="1">
    <source>
        <dbReference type="EMBL" id="KGL83566.1"/>
    </source>
</evidence>